<keyword evidence="1" id="KW-0472">Membrane</keyword>
<keyword evidence="1" id="KW-0812">Transmembrane</keyword>
<dbReference type="EMBL" id="LT671858">
    <property type="protein sequence ID" value="SIM88146.1"/>
    <property type="molecule type" value="Genomic_DNA"/>
</dbReference>
<dbReference type="Proteomes" id="UP000195607">
    <property type="component" value="Chromosome I"/>
</dbReference>
<sequence length="195" mass="21262">MASNNKSFKYGGLFLFIGIAQFFIFLNIAAFVDKGYSISNNTISHLGIDSTPYIFDISIIVLGIFEVLSGIFLKKYSMGVTVSLILSGIGAAGVGIFNEHFGDIHLIFALFAFVFASIASFFVFFKKKDGMAIIWAILGAFGLVALILFTLTIEVSKYYDLGLGVGGIERLILIPNIIWALAFGGSLYYSVKTEK</sequence>
<accession>A0A1N5WSG6</accession>
<dbReference type="InterPro" id="IPR009339">
    <property type="entry name" value="DUF998"/>
</dbReference>
<feature type="transmembrane region" description="Helical" evidence="1">
    <location>
        <begin position="104"/>
        <end position="125"/>
    </location>
</feature>
<feature type="transmembrane region" description="Helical" evidence="1">
    <location>
        <begin position="132"/>
        <end position="151"/>
    </location>
</feature>
<keyword evidence="1" id="KW-1133">Transmembrane helix</keyword>
<protein>
    <submittedName>
        <fullName evidence="2">Multipass membrane protein</fullName>
    </submittedName>
</protein>
<reference evidence="2 3" key="1">
    <citation type="submission" date="2016-04" db="EMBL/GenBank/DDBJ databases">
        <authorList>
            <person name="Evans L.H."/>
            <person name="Alamgir A."/>
            <person name="Owens N."/>
            <person name="Weber N.D."/>
            <person name="Virtaneva K."/>
            <person name="Barbian K."/>
            <person name="Babar A."/>
            <person name="Rosenke K."/>
        </authorList>
    </citation>
    <scope>NUCLEOTIDE SEQUENCE [LARGE SCALE GENOMIC DNA]</scope>
    <source>
        <strain evidence="3">S5(T) (JCM 30642 \VKM B-2941)</strain>
    </source>
</reference>
<dbReference type="Pfam" id="PF06197">
    <property type="entry name" value="DUF998"/>
    <property type="match status" value="1"/>
</dbReference>
<gene>
    <name evidence="2" type="ORF">CSP5_1970</name>
</gene>
<feature type="transmembrane region" description="Helical" evidence="1">
    <location>
        <begin position="171"/>
        <end position="191"/>
    </location>
</feature>
<evidence type="ECO:0000313" key="3">
    <source>
        <dbReference type="Proteomes" id="UP000195607"/>
    </source>
</evidence>
<evidence type="ECO:0000256" key="1">
    <source>
        <dbReference type="SAM" id="Phobius"/>
    </source>
</evidence>
<feature type="transmembrane region" description="Helical" evidence="1">
    <location>
        <begin position="52"/>
        <end position="73"/>
    </location>
</feature>
<dbReference type="GeneID" id="41589206"/>
<evidence type="ECO:0000313" key="2">
    <source>
        <dbReference type="EMBL" id="SIM88146.1"/>
    </source>
</evidence>
<dbReference type="RefSeq" id="WP_148690229.1">
    <property type="nucleotide sequence ID" value="NZ_LT671858.1"/>
</dbReference>
<dbReference type="AlphaFoldDB" id="A0A1N5WSG6"/>
<proteinExistence type="predicted"/>
<feature type="transmembrane region" description="Helical" evidence="1">
    <location>
        <begin position="80"/>
        <end position="98"/>
    </location>
</feature>
<feature type="transmembrane region" description="Helical" evidence="1">
    <location>
        <begin position="12"/>
        <end position="32"/>
    </location>
</feature>
<organism evidence="2 3">
    <name type="scientific">Cuniculiplasma divulgatum</name>
    <dbReference type="NCBI Taxonomy" id="1673428"/>
    <lineage>
        <taxon>Archaea</taxon>
        <taxon>Methanobacteriati</taxon>
        <taxon>Thermoplasmatota</taxon>
        <taxon>Thermoplasmata</taxon>
        <taxon>Thermoplasmatales</taxon>
        <taxon>Cuniculiplasmataceae</taxon>
        <taxon>Cuniculiplasma</taxon>
    </lineage>
</organism>
<name>A0A1N5WSG6_9ARCH</name>